<dbReference type="Proteomes" id="UP000193642">
    <property type="component" value="Unassembled WGS sequence"/>
</dbReference>
<proteinExistence type="predicted"/>
<dbReference type="InterPro" id="IPR046341">
    <property type="entry name" value="SET_dom_sf"/>
</dbReference>
<organism evidence="2 3">
    <name type="scientific">Rhizoclosmatium globosum</name>
    <dbReference type="NCBI Taxonomy" id="329046"/>
    <lineage>
        <taxon>Eukaryota</taxon>
        <taxon>Fungi</taxon>
        <taxon>Fungi incertae sedis</taxon>
        <taxon>Chytridiomycota</taxon>
        <taxon>Chytridiomycota incertae sedis</taxon>
        <taxon>Chytridiomycetes</taxon>
        <taxon>Chytridiales</taxon>
        <taxon>Chytriomycetaceae</taxon>
        <taxon>Rhizoclosmatium</taxon>
    </lineage>
</organism>
<dbReference type="PROSITE" id="PS50280">
    <property type="entry name" value="SET"/>
    <property type="match status" value="1"/>
</dbReference>
<dbReference type="InterPro" id="IPR053185">
    <property type="entry name" value="SET_domain_protein"/>
</dbReference>
<dbReference type="InterPro" id="IPR001214">
    <property type="entry name" value="SET_dom"/>
</dbReference>
<dbReference type="SUPFAM" id="SSF82199">
    <property type="entry name" value="SET domain"/>
    <property type="match status" value="1"/>
</dbReference>
<dbReference type="PANTHER" id="PTHR47332">
    <property type="entry name" value="SET DOMAIN-CONTAINING PROTEIN 5"/>
    <property type="match status" value="1"/>
</dbReference>
<feature type="non-terminal residue" evidence="2">
    <location>
        <position position="184"/>
    </location>
</feature>
<reference evidence="2 3" key="1">
    <citation type="submission" date="2016-07" db="EMBL/GenBank/DDBJ databases">
        <title>Pervasive Adenine N6-methylation of Active Genes in Fungi.</title>
        <authorList>
            <consortium name="DOE Joint Genome Institute"/>
            <person name="Mondo S.J."/>
            <person name="Dannebaum R.O."/>
            <person name="Kuo R.C."/>
            <person name="Labutti K."/>
            <person name="Haridas S."/>
            <person name="Kuo A."/>
            <person name="Salamov A."/>
            <person name="Ahrendt S.R."/>
            <person name="Lipzen A."/>
            <person name="Sullivan W."/>
            <person name="Andreopoulos W.B."/>
            <person name="Clum A."/>
            <person name="Lindquist E."/>
            <person name="Daum C."/>
            <person name="Ramamoorthy G.K."/>
            <person name="Gryganskyi A."/>
            <person name="Culley D."/>
            <person name="Magnuson J.K."/>
            <person name="James T.Y."/>
            <person name="O'Malley M.A."/>
            <person name="Stajich J.E."/>
            <person name="Spatafora J.W."/>
            <person name="Visel A."/>
            <person name="Grigoriev I.V."/>
        </authorList>
    </citation>
    <scope>NUCLEOTIDE SEQUENCE [LARGE SCALE GENOMIC DNA]</scope>
    <source>
        <strain evidence="2 3">JEL800</strain>
    </source>
</reference>
<dbReference type="STRING" id="329046.A0A1Y2CVV9"/>
<gene>
    <name evidence="2" type="ORF">BCR33DRAFT_712966</name>
</gene>
<sequence>MTKAKKVYTVSPIPGRGMALIATTAIPVGKRIIGEKPVVSLTDGEKIADKAHLFTNCAMSLANSYPDHPDVVGIFYTNCIGRPGSDRISDLCVRISRANHSCRPSAMYSWNDSLQKEVLYAVRPIWEGDEITVEYNAHTDDFDADRQHLFDTWGFQCDCRMCMEATPSYKEMYNRYPSVIEDIL</sequence>
<dbReference type="CDD" id="cd20071">
    <property type="entry name" value="SET_SMYD"/>
    <property type="match status" value="1"/>
</dbReference>
<dbReference type="AlphaFoldDB" id="A0A1Y2CVV9"/>
<evidence type="ECO:0000313" key="2">
    <source>
        <dbReference type="EMBL" id="ORY51036.1"/>
    </source>
</evidence>
<dbReference type="PANTHER" id="PTHR47332:SF4">
    <property type="entry name" value="SET DOMAIN-CONTAINING PROTEIN 5"/>
    <property type="match status" value="1"/>
</dbReference>
<feature type="domain" description="SET" evidence="1">
    <location>
        <begin position="5"/>
        <end position="136"/>
    </location>
</feature>
<comment type="caution">
    <text evidence="2">The sequence shown here is derived from an EMBL/GenBank/DDBJ whole genome shotgun (WGS) entry which is preliminary data.</text>
</comment>
<dbReference type="Gene3D" id="2.170.270.10">
    <property type="entry name" value="SET domain"/>
    <property type="match status" value="1"/>
</dbReference>
<name>A0A1Y2CVV9_9FUNG</name>
<dbReference type="OrthoDB" id="2113579at2759"/>
<dbReference type="EMBL" id="MCGO01000006">
    <property type="protein sequence ID" value="ORY51036.1"/>
    <property type="molecule type" value="Genomic_DNA"/>
</dbReference>
<protein>
    <submittedName>
        <fullName evidence="2">SET domain-containing protein</fullName>
    </submittedName>
</protein>
<accession>A0A1Y2CVV9</accession>
<evidence type="ECO:0000259" key="1">
    <source>
        <dbReference type="PROSITE" id="PS50280"/>
    </source>
</evidence>
<dbReference type="Pfam" id="PF00856">
    <property type="entry name" value="SET"/>
    <property type="match status" value="1"/>
</dbReference>
<keyword evidence="3" id="KW-1185">Reference proteome</keyword>
<evidence type="ECO:0000313" key="3">
    <source>
        <dbReference type="Proteomes" id="UP000193642"/>
    </source>
</evidence>